<keyword evidence="3 9" id="KW-1003">Cell membrane</keyword>
<keyword evidence="8 9" id="KW-0012">Acyltransferase</keyword>
<dbReference type="PROSITE" id="PS50263">
    <property type="entry name" value="CN_HYDROLASE"/>
    <property type="match status" value="1"/>
</dbReference>
<comment type="pathway">
    <text evidence="9">Protein modification; lipoprotein biosynthesis (N-acyl transfer).</text>
</comment>
<evidence type="ECO:0000313" key="12">
    <source>
        <dbReference type="Proteomes" id="UP000831113"/>
    </source>
</evidence>
<organism evidence="11 12">
    <name type="scientific">Hymenobacter tibetensis</name>
    <dbReference type="NCBI Taxonomy" id="497967"/>
    <lineage>
        <taxon>Bacteria</taxon>
        <taxon>Pseudomonadati</taxon>
        <taxon>Bacteroidota</taxon>
        <taxon>Cytophagia</taxon>
        <taxon>Cytophagales</taxon>
        <taxon>Hymenobacteraceae</taxon>
        <taxon>Hymenobacter</taxon>
    </lineage>
</organism>
<feature type="transmembrane region" description="Helical" evidence="9">
    <location>
        <begin position="174"/>
        <end position="195"/>
    </location>
</feature>
<evidence type="ECO:0000256" key="1">
    <source>
        <dbReference type="ARBA" id="ARBA00004651"/>
    </source>
</evidence>
<gene>
    <name evidence="9 11" type="primary">lnt</name>
    <name evidence="11" type="ORF">MTX78_22345</name>
</gene>
<keyword evidence="4 9" id="KW-0808">Transferase</keyword>
<proteinExistence type="inferred from homology"/>
<dbReference type="PANTHER" id="PTHR38686:SF1">
    <property type="entry name" value="APOLIPOPROTEIN N-ACYLTRANSFERASE"/>
    <property type="match status" value="1"/>
</dbReference>
<dbReference type="InterPro" id="IPR004563">
    <property type="entry name" value="Apolipo_AcylTrfase"/>
</dbReference>
<evidence type="ECO:0000256" key="5">
    <source>
        <dbReference type="ARBA" id="ARBA00022692"/>
    </source>
</evidence>
<comment type="catalytic activity">
    <reaction evidence="9">
        <text>N-terminal S-1,2-diacyl-sn-glyceryl-L-cysteinyl-[lipoprotein] + a glycerophospholipid = N-acyl-S-1,2-diacyl-sn-glyceryl-L-cysteinyl-[lipoprotein] + a 2-acyl-sn-glycero-3-phospholipid + H(+)</text>
        <dbReference type="Rhea" id="RHEA:48228"/>
        <dbReference type="Rhea" id="RHEA-COMP:14681"/>
        <dbReference type="Rhea" id="RHEA-COMP:14684"/>
        <dbReference type="ChEBI" id="CHEBI:15378"/>
        <dbReference type="ChEBI" id="CHEBI:136912"/>
        <dbReference type="ChEBI" id="CHEBI:140656"/>
        <dbReference type="ChEBI" id="CHEBI:140657"/>
        <dbReference type="ChEBI" id="CHEBI:140660"/>
        <dbReference type="EC" id="2.3.1.269"/>
    </reaction>
</comment>
<dbReference type="InterPro" id="IPR045378">
    <property type="entry name" value="LNT_N"/>
</dbReference>
<dbReference type="NCBIfam" id="TIGR00546">
    <property type="entry name" value="lnt"/>
    <property type="match status" value="1"/>
</dbReference>
<feature type="transmembrane region" description="Helical" evidence="9">
    <location>
        <begin position="228"/>
        <end position="249"/>
    </location>
</feature>
<keyword evidence="6 9" id="KW-1133">Transmembrane helix</keyword>
<dbReference type="SUPFAM" id="SSF56317">
    <property type="entry name" value="Carbon-nitrogen hydrolase"/>
    <property type="match status" value="1"/>
</dbReference>
<dbReference type="Gene3D" id="3.60.110.10">
    <property type="entry name" value="Carbon-nitrogen hydrolase"/>
    <property type="match status" value="1"/>
</dbReference>
<evidence type="ECO:0000256" key="8">
    <source>
        <dbReference type="ARBA" id="ARBA00023315"/>
    </source>
</evidence>
<comment type="similarity">
    <text evidence="2 9">Belongs to the CN hydrolase family. Apolipoprotein N-acyltransferase subfamily.</text>
</comment>
<protein>
    <recommendedName>
        <fullName evidence="9">Apolipoprotein N-acyltransferase</fullName>
        <shortName evidence="9">ALP N-acyltransferase</shortName>
        <ecNumber evidence="9">2.3.1.269</ecNumber>
    </recommendedName>
</protein>
<feature type="transmembrane region" description="Helical" evidence="9">
    <location>
        <begin position="20"/>
        <end position="38"/>
    </location>
</feature>
<feature type="transmembrane region" description="Helical" evidence="9">
    <location>
        <begin position="80"/>
        <end position="98"/>
    </location>
</feature>
<dbReference type="HAMAP" id="MF_01148">
    <property type="entry name" value="Lnt"/>
    <property type="match status" value="1"/>
</dbReference>
<evidence type="ECO:0000256" key="7">
    <source>
        <dbReference type="ARBA" id="ARBA00023136"/>
    </source>
</evidence>
<dbReference type="EC" id="2.3.1.269" evidence="9"/>
<dbReference type="InterPro" id="IPR036526">
    <property type="entry name" value="C-N_Hydrolase_sf"/>
</dbReference>
<feature type="transmembrane region" description="Helical" evidence="9">
    <location>
        <begin position="550"/>
        <end position="570"/>
    </location>
</feature>
<comment type="subcellular location">
    <subcellularLocation>
        <location evidence="1 9">Cell membrane</location>
        <topology evidence="1 9">Multi-pass membrane protein</topology>
    </subcellularLocation>
</comment>
<reference evidence="11 12" key="1">
    <citation type="submission" date="2022-03" db="EMBL/GenBank/DDBJ databases">
        <title>Hymenobactersp. isolated from the air.</title>
        <authorList>
            <person name="Won M."/>
            <person name="Kwon S.-W."/>
        </authorList>
    </citation>
    <scope>NUCLEOTIDE SEQUENCE [LARGE SCALE GENOMIC DNA]</scope>
    <source>
        <strain evidence="11 12">KACC 21982</strain>
    </source>
</reference>
<feature type="transmembrane region" description="Helical" evidence="9">
    <location>
        <begin position="44"/>
        <end position="60"/>
    </location>
</feature>
<comment type="function">
    <text evidence="9">Catalyzes the phospholipid dependent N-acylation of the N-terminal cysteine of apolipoprotein, the last step in lipoprotein maturation.</text>
</comment>
<dbReference type="Pfam" id="PF20154">
    <property type="entry name" value="LNT_N"/>
    <property type="match status" value="1"/>
</dbReference>
<evidence type="ECO:0000256" key="6">
    <source>
        <dbReference type="ARBA" id="ARBA00022989"/>
    </source>
</evidence>
<feature type="transmembrane region" description="Helical" evidence="9">
    <location>
        <begin position="104"/>
        <end position="123"/>
    </location>
</feature>
<sequence>MSELSVAAPAEAATLSSRQVAWQPAVLALVGAVLLWLGWPVHPAPLAGLAAVLLVGWVPYLRMEQLLVARGASGWKVFRYTYLLLVLWNAFTTWWVSFSTLGGGIAAVVLNALLMCIPTMAFYHTKRLAGPKLGYLSLPIYWIAFEQLHLHWDLTWPWLTLGNGFAQANYWVQWYEYTGFLGGSLWIWVVNILLFRAWFGFQYSAASTADRLNSAVNRPGERSPARPLAARWLAPIVAVLLPILVSYFIGATYQEKGETAEVVVVQPNVDPFLEKFSSNPNFIPYDAQVTRLLTLTEQQLTPQTKLVLWPETALEEAYFEQNFESNPKVIRLRGWLRQHPGVELITGMTTIKMYGSSKETATPTARFRDDLGYYDVFNSAVHFTNATAPVTFYHKSRLVPGVEKVPVALTKLIANIDLGGTVGSYGSQEQRTVFNTATPALRLAPSICYESVYGDFMAEYVKNGATLIGIITNDGWWSDSPGHKQHFQYATLRAIETRRDIARSANTGISGFINQKGEVLERTAWWVQAVSRHTVHLNQELTFYVKHGDLLGPATQVLAVLLLVLVLVLVRRFSKSVA</sequence>
<dbReference type="InterPro" id="IPR003010">
    <property type="entry name" value="C-N_Hydrolase"/>
</dbReference>
<dbReference type="PANTHER" id="PTHR38686">
    <property type="entry name" value="APOLIPOPROTEIN N-ACYLTRANSFERASE"/>
    <property type="match status" value="1"/>
</dbReference>
<dbReference type="RefSeq" id="WP_243798480.1">
    <property type="nucleotide sequence ID" value="NZ_CP094669.1"/>
</dbReference>
<evidence type="ECO:0000313" key="11">
    <source>
        <dbReference type="EMBL" id="UOG74842.1"/>
    </source>
</evidence>
<evidence type="ECO:0000256" key="2">
    <source>
        <dbReference type="ARBA" id="ARBA00010065"/>
    </source>
</evidence>
<keyword evidence="7 9" id="KW-0472">Membrane</keyword>
<dbReference type="CDD" id="cd07571">
    <property type="entry name" value="ALP_N-acyl_transferase"/>
    <property type="match status" value="1"/>
</dbReference>
<dbReference type="Proteomes" id="UP000831113">
    <property type="component" value="Chromosome"/>
</dbReference>
<keyword evidence="5 9" id="KW-0812">Transmembrane</keyword>
<evidence type="ECO:0000256" key="9">
    <source>
        <dbReference type="HAMAP-Rule" id="MF_01148"/>
    </source>
</evidence>
<evidence type="ECO:0000256" key="3">
    <source>
        <dbReference type="ARBA" id="ARBA00022475"/>
    </source>
</evidence>
<feature type="domain" description="CN hydrolase" evidence="10">
    <location>
        <begin position="260"/>
        <end position="537"/>
    </location>
</feature>
<accession>A0ABY4CXR6</accession>
<evidence type="ECO:0000256" key="4">
    <source>
        <dbReference type="ARBA" id="ARBA00022679"/>
    </source>
</evidence>
<evidence type="ECO:0000259" key="10">
    <source>
        <dbReference type="PROSITE" id="PS50263"/>
    </source>
</evidence>
<keyword evidence="12" id="KW-1185">Reference proteome</keyword>
<dbReference type="Pfam" id="PF00795">
    <property type="entry name" value="CN_hydrolase"/>
    <property type="match status" value="1"/>
</dbReference>
<name>A0ABY4CXR6_9BACT</name>
<dbReference type="EMBL" id="CP094669">
    <property type="protein sequence ID" value="UOG74842.1"/>
    <property type="molecule type" value="Genomic_DNA"/>
</dbReference>